<sequence>MSAAVVIGAGFAGLSAALRLAESGVPVRLLEAGRRLGGRASSFQDPRSDIELDWGPHLFMAANPALRSFLDRAGAGPLLRFPPSLDIGFRDSSPLPRGGGLRLARLAFPARGGRLGQAAALLRWGGPGLRTRLGIARGLSRMLAGGGTGGSVAGLLDSLGQGEGPRAWFWEPFARAVLNLSLEEGSGALFARVVREALGAGPGGASLAVPPAPLGPFWAERAGAAIERRGGEVRRGAAVRRIAVEGGSVRGVALGDGEFLEAAVAVPAVPPPALLGLLPERCRGEAPFRELGRLRPSPIASAYLWLDGPSPGPPFEALVGEPWHWLFRLYGSGGPLCLLAGGRDSVAALPRGEAEASARGAAGRLLPGRKVARALLVRERAATWANGWEEQAFRPAAETPVRGLFLAGDWTATGLPATAEGAIRSGEGAAQAALGFLGGGGRASRSSGGG</sequence>
<accession>A0A932ZWE1</accession>
<dbReference type="AlphaFoldDB" id="A0A932ZWE1"/>
<dbReference type="InterPro" id="IPR017830">
    <property type="entry name" value="SQase_HpnE"/>
</dbReference>
<dbReference type="Pfam" id="PF13450">
    <property type="entry name" value="NAD_binding_8"/>
    <property type="match status" value="1"/>
</dbReference>
<gene>
    <name evidence="2" type="ORF">HY618_04910</name>
</gene>
<organism evidence="2 3">
    <name type="scientific">Tectimicrobiota bacterium</name>
    <dbReference type="NCBI Taxonomy" id="2528274"/>
    <lineage>
        <taxon>Bacteria</taxon>
        <taxon>Pseudomonadati</taxon>
        <taxon>Nitrospinota/Tectimicrobiota group</taxon>
        <taxon>Candidatus Tectimicrobiota</taxon>
    </lineage>
</organism>
<dbReference type="SUPFAM" id="SSF51905">
    <property type="entry name" value="FAD/NAD(P)-binding domain"/>
    <property type="match status" value="1"/>
</dbReference>
<comment type="caution">
    <text evidence="2">The sequence shown here is derived from an EMBL/GenBank/DDBJ whole genome shotgun (WGS) entry which is preliminary data.</text>
</comment>
<evidence type="ECO:0000313" key="3">
    <source>
        <dbReference type="Proteomes" id="UP000752292"/>
    </source>
</evidence>
<evidence type="ECO:0000313" key="2">
    <source>
        <dbReference type="EMBL" id="MBI4251780.1"/>
    </source>
</evidence>
<proteinExistence type="predicted"/>
<dbReference type="NCBIfam" id="TIGR03467">
    <property type="entry name" value="HpnE"/>
    <property type="match status" value="1"/>
</dbReference>
<dbReference type="PRINTS" id="PR00368">
    <property type="entry name" value="FADPNR"/>
</dbReference>
<dbReference type="GO" id="GO:0016491">
    <property type="term" value="F:oxidoreductase activity"/>
    <property type="evidence" value="ECO:0007669"/>
    <property type="project" value="InterPro"/>
</dbReference>
<dbReference type="Proteomes" id="UP000752292">
    <property type="component" value="Unassembled WGS sequence"/>
</dbReference>
<dbReference type="InterPro" id="IPR050464">
    <property type="entry name" value="Zeta_carotene_desat/Oxidored"/>
</dbReference>
<dbReference type="InterPro" id="IPR036188">
    <property type="entry name" value="FAD/NAD-bd_sf"/>
</dbReference>
<name>A0A932ZWE1_UNCTE</name>
<dbReference type="Gene3D" id="3.50.50.60">
    <property type="entry name" value="FAD/NAD(P)-binding domain"/>
    <property type="match status" value="2"/>
</dbReference>
<reference evidence="2" key="1">
    <citation type="submission" date="2020-07" db="EMBL/GenBank/DDBJ databases">
        <title>Huge and variable diversity of episymbiotic CPR bacteria and DPANN archaea in groundwater ecosystems.</title>
        <authorList>
            <person name="He C.Y."/>
            <person name="Keren R."/>
            <person name="Whittaker M."/>
            <person name="Farag I.F."/>
            <person name="Doudna J."/>
            <person name="Cate J.H.D."/>
            <person name="Banfield J.F."/>
        </authorList>
    </citation>
    <scope>NUCLEOTIDE SEQUENCE</scope>
    <source>
        <strain evidence="2">NC_groundwater_1370_Ag_S-0.2um_69_93</strain>
    </source>
</reference>
<dbReference type="InterPro" id="IPR002937">
    <property type="entry name" value="Amino_oxidase"/>
</dbReference>
<evidence type="ECO:0000259" key="1">
    <source>
        <dbReference type="Pfam" id="PF01593"/>
    </source>
</evidence>
<dbReference type="Pfam" id="PF01593">
    <property type="entry name" value="Amino_oxidase"/>
    <property type="match status" value="1"/>
</dbReference>
<dbReference type="EMBL" id="JACQRX010000212">
    <property type="protein sequence ID" value="MBI4251780.1"/>
    <property type="molecule type" value="Genomic_DNA"/>
</dbReference>
<protein>
    <submittedName>
        <fullName evidence="2">FAD-dependent oxidoreductase</fullName>
    </submittedName>
</protein>
<feature type="domain" description="Amine oxidase" evidence="1">
    <location>
        <begin position="224"/>
        <end position="433"/>
    </location>
</feature>
<dbReference type="PANTHER" id="PTHR42923">
    <property type="entry name" value="PROTOPORPHYRINOGEN OXIDASE"/>
    <property type="match status" value="1"/>
</dbReference>
<dbReference type="PANTHER" id="PTHR42923:SF47">
    <property type="entry name" value="BLR3003 PROTEIN"/>
    <property type="match status" value="1"/>
</dbReference>